<dbReference type="GO" id="GO:0019776">
    <property type="term" value="F:Atg8-family ligase activity"/>
    <property type="evidence" value="ECO:0007669"/>
    <property type="project" value="TreeGrafter"/>
</dbReference>
<dbReference type="AlphaFoldDB" id="A0AAW1SC68"/>
<comment type="similarity">
    <text evidence="1 5">Belongs to the ATG5 family.</text>
</comment>
<evidence type="ECO:0000256" key="1">
    <source>
        <dbReference type="ARBA" id="ARBA00006910"/>
    </source>
</evidence>
<keyword evidence="4 5" id="KW-0072">Autophagy</keyword>
<evidence type="ECO:0000256" key="3">
    <source>
        <dbReference type="ARBA" id="ARBA00022843"/>
    </source>
</evidence>
<dbReference type="InterPro" id="IPR048318">
    <property type="entry name" value="ATG5_UblB"/>
</dbReference>
<dbReference type="Proteomes" id="UP001445335">
    <property type="component" value="Unassembled WGS sequence"/>
</dbReference>
<evidence type="ECO:0000259" key="7">
    <source>
        <dbReference type="Pfam" id="PF20637"/>
    </source>
</evidence>
<dbReference type="InterPro" id="IPR048939">
    <property type="entry name" value="ATG5_UblA"/>
</dbReference>
<dbReference type="InterPro" id="IPR048940">
    <property type="entry name" value="ATG5_HBR"/>
</dbReference>
<dbReference type="GO" id="GO:0005776">
    <property type="term" value="C:autophagosome"/>
    <property type="evidence" value="ECO:0007669"/>
    <property type="project" value="TreeGrafter"/>
</dbReference>
<comment type="caution">
    <text evidence="9">The sequence shown here is derived from an EMBL/GenBank/DDBJ whole genome shotgun (WGS) entry which is preliminary data.</text>
</comment>
<dbReference type="GO" id="GO:0044233">
    <property type="term" value="C:mitochondria-associated endoplasmic reticulum membrane contact site"/>
    <property type="evidence" value="ECO:0007669"/>
    <property type="project" value="TreeGrafter"/>
</dbReference>
<dbReference type="PANTHER" id="PTHR13040:SF2">
    <property type="entry name" value="AUTOPHAGY PROTEIN 5"/>
    <property type="match status" value="1"/>
</dbReference>
<evidence type="ECO:0000259" key="8">
    <source>
        <dbReference type="Pfam" id="PF20638"/>
    </source>
</evidence>
<dbReference type="InterPro" id="IPR042527">
    <property type="entry name" value="Atg5_UblA_dom_sf"/>
</dbReference>
<evidence type="ECO:0000256" key="5">
    <source>
        <dbReference type="RuleBase" id="RU361202"/>
    </source>
</evidence>
<keyword evidence="10" id="KW-1185">Reference proteome</keyword>
<keyword evidence="2 5" id="KW-1017">Isopeptide bond</keyword>
<dbReference type="GO" id="GO:0000422">
    <property type="term" value="P:autophagy of mitochondrion"/>
    <property type="evidence" value="ECO:0007669"/>
    <property type="project" value="TreeGrafter"/>
</dbReference>
<evidence type="ECO:0000313" key="10">
    <source>
        <dbReference type="Proteomes" id="UP001445335"/>
    </source>
</evidence>
<name>A0AAW1SC68_9CHLO</name>
<dbReference type="GO" id="GO:0034274">
    <property type="term" value="C:Atg12-Atg5-Atg16 complex"/>
    <property type="evidence" value="ECO:0007669"/>
    <property type="project" value="TreeGrafter"/>
</dbReference>
<evidence type="ECO:0000259" key="6">
    <source>
        <dbReference type="Pfam" id="PF04106"/>
    </source>
</evidence>
<dbReference type="Gene3D" id="3.10.20.620">
    <property type="match status" value="1"/>
</dbReference>
<dbReference type="InterPro" id="IPR007239">
    <property type="entry name" value="Atg5"/>
</dbReference>
<reference evidence="9 10" key="1">
    <citation type="journal article" date="2024" name="Nat. Commun.">
        <title>Phylogenomics reveals the evolutionary origins of lichenization in chlorophyte algae.</title>
        <authorList>
            <person name="Puginier C."/>
            <person name="Libourel C."/>
            <person name="Otte J."/>
            <person name="Skaloud P."/>
            <person name="Haon M."/>
            <person name="Grisel S."/>
            <person name="Petersen M."/>
            <person name="Berrin J.G."/>
            <person name="Delaux P.M."/>
            <person name="Dal Grande F."/>
            <person name="Keller J."/>
        </authorList>
    </citation>
    <scope>NUCLEOTIDE SEQUENCE [LARGE SCALE GENOMIC DNA]</scope>
    <source>
        <strain evidence="9 10">SAG 245.80</strain>
    </source>
</reference>
<evidence type="ECO:0000313" key="9">
    <source>
        <dbReference type="EMBL" id="KAK9843411.1"/>
    </source>
</evidence>
<comment type="subcellular location">
    <subcellularLocation>
        <location evidence="5">Cytoplasm</location>
    </subcellularLocation>
</comment>
<dbReference type="GO" id="GO:0006995">
    <property type="term" value="P:cellular response to nitrogen starvation"/>
    <property type="evidence" value="ECO:0007669"/>
    <property type="project" value="TreeGrafter"/>
</dbReference>
<organism evidence="9 10">
    <name type="scientific">Elliptochloris bilobata</name>
    <dbReference type="NCBI Taxonomy" id="381761"/>
    <lineage>
        <taxon>Eukaryota</taxon>
        <taxon>Viridiplantae</taxon>
        <taxon>Chlorophyta</taxon>
        <taxon>core chlorophytes</taxon>
        <taxon>Trebouxiophyceae</taxon>
        <taxon>Trebouxiophyceae incertae sedis</taxon>
        <taxon>Elliptochloris clade</taxon>
        <taxon>Elliptochloris</taxon>
    </lineage>
</organism>
<feature type="domain" description="Autophagy protein ATG5 alpha-helical bundle region" evidence="7">
    <location>
        <begin position="122"/>
        <end position="164"/>
    </location>
</feature>
<keyword evidence="3 5" id="KW-0832">Ubl conjugation</keyword>
<feature type="domain" description="Autophagy protein ATG5 UblA" evidence="8">
    <location>
        <begin position="14"/>
        <end position="106"/>
    </location>
</feature>
<comment type="function">
    <text evidence="5">Required for autophagy.</text>
</comment>
<dbReference type="Pfam" id="PF04106">
    <property type="entry name" value="ATG5_UblB"/>
    <property type="match status" value="1"/>
</dbReference>
<keyword evidence="5" id="KW-0963">Cytoplasm</keyword>
<keyword evidence="5" id="KW-0813">Transport</keyword>
<evidence type="ECO:0000256" key="4">
    <source>
        <dbReference type="ARBA" id="ARBA00023006"/>
    </source>
</evidence>
<dbReference type="Gene3D" id="3.10.20.90">
    <property type="entry name" value="Phosphatidylinositol 3-kinase Catalytic Subunit, Chain A, domain 1"/>
    <property type="match status" value="1"/>
</dbReference>
<gene>
    <name evidence="9" type="ORF">WJX81_000813</name>
</gene>
<dbReference type="GO" id="GO:0034045">
    <property type="term" value="C:phagophore assembly site membrane"/>
    <property type="evidence" value="ECO:0007669"/>
    <property type="project" value="TreeGrafter"/>
</dbReference>
<dbReference type="EMBL" id="JALJOU010000006">
    <property type="protein sequence ID" value="KAK9843411.1"/>
    <property type="molecule type" value="Genomic_DNA"/>
</dbReference>
<dbReference type="PANTHER" id="PTHR13040">
    <property type="entry name" value="AUTOPHAGY PROTEIN 5"/>
    <property type="match status" value="1"/>
</dbReference>
<dbReference type="Pfam" id="PF20638">
    <property type="entry name" value="ATG5_UblA"/>
    <property type="match status" value="1"/>
</dbReference>
<dbReference type="Gene3D" id="1.10.246.190">
    <property type="entry name" value="Autophagy protein Apg5, helix rich domain"/>
    <property type="match status" value="1"/>
</dbReference>
<dbReference type="GO" id="GO:0061908">
    <property type="term" value="C:phagophore"/>
    <property type="evidence" value="ECO:0007669"/>
    <property type="project" value="TreeGrafter"/>
</dbReference>
<dbReference type="Pfam" id="PF20637">
    <property type="entry name" value="ATG5_HBR"/>
    <property type="match status" value="1"/>
</dbReference>
<proteinExistence type="inferred from homology"/>
<dbReference type="GO" id="GO:0034727">
    <property type="term" value="P:piecemeal microautophagy of the nucleus"/>
    <property type="evidence" value="ECO:0007669"/>
    <property type="project" value="TreeGrafter"/>
</dbReference>
<comment type="subunit">
    <text evidence="5">Conjugated with ATG12.</text>
</comment>
<feature type="domain" description="Autophagy protein ATG5 UblB" evidence="6">
    <location>
        <begin position="189"/>
        <end position="303"/>
    </location>
</feature>
<protein>
    <recommendedName>
        <fullName evidence="5">Autophagy protein 5</fullName>
    </recommendedName>
</protein>
<accession>A0AAW1SC68</accession>
<evidence type="ECO:0000256" key="2">
    <source>
        <dbReference type="ARBA" id="ARBA00022499"/>
    </source>
</evidence>
<dbReference type="InterPro" id="IPR042526">
    <property type="entry name" value="Atg5_HR"/>
</dbReference>
<sequence length="307" mass="32900">MEELSRAAIWQENWAGGVPLQLTLASTEVTALSAPPALYVMGPRLGYLPTVALQARAFFQHVLPPGDDTPWFECNRLALPWHVPLGVLYDLLARKRQRPWALTVHFRSFPRGRLLRWDGVASMRAAFFSSLKEAAYVCQGSAGGVMGMATSAQDELWAAVAAGDGSRVAAVSGALRLAPRARGDRRPMLPLRIYVRTADTEYIADLAEAVHFTSRPVEAILASGAARTLRDALSAVLAELLPSGWAPGGAEAAAELGSAAQTLQVGGREADVVVGGVRPPLDTPLAWLHSALAHADHFLYIAVMLHT</sequence>